<proteinExistence type="predicted"/>
<organism evidence="2 3">
    <name type="scientific">Heligmosomoides polygyrus</name>
    <name type="common">Parasitic roundworm</name>
    <dbReference type="NCBI Taxonomy" id="6339"/>
    <lineage>
        <taxon>Eukaryota</taxon>
        <taxon>Metazoa</taxon>
        <taxon>Ecdysozoa</taxon>
        <taxon>Nematoda</taxon>
        <taxon>Chromadorea</taxon>
        <taxon>Rhabditida</taxon>
        <taxon>Rhabditina</taxon>
        <taxon>Rhabditomorpha</taxon>
        <taxon>Strongyloidea</taxon>
        <taxon>Heligmosomidae</taxon>
        <taxon>Heligmosomoides</taxon>
    </lineage>
</organism>
<dbReference type="Proteomes" id="UP000050761">
    <property type="component" value="Unassembled WGS sequence"/>
</dbReference>
<dbReference type="WBParaSite" id="HPBE_0000347501-mRNA-1">
    <property type="protein sequence ID" value="HPBE_0000347501-mRNA-1"/>
    <property type="gene ID" value="HPBE_0000347501"/>
</dbReference>
<reference evidence="1 2" key="1">
    <citation type="submission" date="2018-11" db="EMBL/GenBank/DDBJ databases">
        <authorList>
            <consortium name="Pathogen Informatics"/>
        </authorList>
    </citation>
    <scope>NUCLEOTIDE SEQUENCE [LARGE SCALE GENOMIC DNA]</scope>
</reference>
<evidence type="ECO:0000313" key="3">
    <source>
        <dbReference type="WBParaSite" id="HPBE_0000347501-mRNA-1"/>
    </source>
</evidence>
<gene>
    <name evidence="1" type="ORF">HPBE_LOCUS3476</name>
</gene>
<protein>
    <submittedName>
        <fullName evidence="1 3">Uncharacterized protein</fullName>
    </submittedName>
</protein>
<sequence length="76" mass="8546">MKRSRPNPESSPAMSIEDQDLAVAIDRLKNDTTTTTCLKAILGHLLERFIEEDNELASLKATNSGFCRKTRAYLFT</sequence>
<reference evidence="3" key="2">
    <citation type="submission" date="2019-09" db="UniProtKB">
        <authorList>
            <consortium name="WormBaseParasite"/>
        </authorList>
    </citation>
    <scope>IDENTIFICATION</scope>
</reference>
<accession>A0A3P7UKI0</accession>
<name>A0A183FBD3_HELPZ</name>
<evidence type="ECO:0000313" key="2">
    <source>
        <dbReference type="Proteomes" id="UP000050761"/>
    </source>
</evidence>
<accession>A0A183FBD3</accession>
<keyword evidence="2" id="KW-1185">Reference proteome</keyword>
<dbReference type="EMBL" id="UZAH01009365">
    <property type="protein sequence ID" value="VDO35521.1"/>
    <property type="molecule type" value="Genomic_DNA"/>
</dbReference>
<dbReference type="AlphaFoldDB" id="A0A183FBD3"/>
<evidence type="ECO:0000313" key="1">
    <source>
        <dbReference type="EMBL" id="VDO35521.1"/>
    </source>
</evidence>